<evidence type="ECO:0000256" key="1">
    <source>
        <dbReference type="SAM" id="Phobius"/>
    </source>
</evidence>
<dbReference type="EMBL" id="JAUSVF010000001">
    <property type="protein sequence ID" value="MDQ0320237.1"/>
    <property type="molecule type" value="Genomic_DNA"/>
</dbReference>
<comment type="caution">
    <text evidence="2">The sequence shown here is derived from an EMBL/GenBank/DDBJ whole genome shotgun (WGS) entry which is preliminary data.</text>
</comment>
<name>A0ABU0BQK7_9HYPH</name>
<feature type="transmembrane region" description="Helical" evidence="1">
    <location>
        <begin position="43"/>
        <end position="63"/>
    </location>
</feature>
<proteinExistence type="predicted"/>
<evidence type="ECO:0000313" key="3">
    <source>
        <dbReference type="Proteomes" id="UP001230207"/>
    </source>
</evidence>
<keyword evidence="1" id="KW-0472">Membrane</keyword>
<feature type="transmembrane region" description="Helical" evidence="1">
    <location>
        <begin position="12"/>
        <end position="31"/>
    </location>
</feature>
<evidence type="ECO:0000313" key="2">
    <source>
        <dbReference type="EMBL" id="MDQ0320237.1"/>
    </source>
</evidence>
<gene>
    <name evidence="2" type="ORF">QO002_002375</name>
</gene>
<keyword evidence="1" id="KW-1133">Transmembrane helix</keyword>
<keyword evidence="1" id="KW-0812">Transmembrane</keyword>
<sequence>MKIFGFRFGKLFWCGAVVVSVAYGLAIHHLLTAGGIYGRETGYPLSFSFIAVMAALSSAGAWVSASGVRRSRVYAVGPTTQN</sequence>
<dbReference type="RefSeq" id="WP_307229821.1">
    <property type="nucleotide sequence ID" value="NZ_JAUSVF010000001.1"/>
</dbReference>
<dbReference type="Proteomes" id="UP001230207">
    <property type="component" value="Unassembled WGS sequence"/>
</dbReference>
<reference evidence="2 3" key="1">
    <citation type="submission" date="2023-07" db="EMBL/GenBank/DDBJ databases">
        <title>Genomic Encyclopedia of Type Strains, Phase IV (KMG-IV): sequencing the most valuable type-strain genomes for metagenomic binning, comparative biology and taxonomic classification.</title>
        <authorList>
            <person name="Goeker M."/>
        </authorList>
    </citation>
    <scope>NUCLEOTIDE SEQUENCE [LARGE SCALE GENOMIC DNA]</scope>
    <source>
        <strain evidence="2 3">DSM 1112</strain>
    </source>
</reference>
<protein>
    <submittedName>
        <fullName evidence="2">Uncharacterized protein</fullName>
    </submittedName>
</protein>
<organism evidence="2 3">
    <name type="scientific">Pararhizobium capsulatum DSM 1112</name>
    <dbReference type="NCBI Taxonomy" id="1121113"/>
    <lineage>
        <taxon>Bacteria</taxon>
        <taxon>Pseudomonadati</taxon>
        <taxon>Pseudomonadota</taxon>
        <taxon>Alphaproteobacteria</taxon>
        <taxon>Hyphomicrobiales</taxon>
        <taxon>Rhizobiaceae</taxon>
        <taxon>Rhizobium/Agrobacterium group</taxon>
        <taxon>Pararhizobium</taxon>
    </lineage>
</organism>
<accession>A0ABU0BQK7</accession>
<keyword evidence="3" id="KW-1185">Reference proteome</keyword>